<dbReference type="AlphaFoldDB" id="A0A3N2GZK2"/>
<evidence type="ECO:0000256" key="2">
    <source>
        <dbReference type="ARBA" id="ARBA00023015"/>
    </source>
</evidence>
<proteinExistence type="inferred from homology"/>
<protein>
    <submittedName>
        <fullName evidence="6">LysR family transcriptional regulator</fullName>
    </submittedName>
</protein>
<dbReference type="Proteomes" id="UP000274843">
    <property type="component" value="Unassembled WGS sequence"/>
</dbReference>
<dbReference type="FunFam" id="1.10.10.10:FF:000001">
    <property type="entry name" value="LysR family transcriptional regulator"/>
    <property type="match status" value="1"/>
</dbReference>
<sequence length="301" mass="32983">MKLPELRQLRYFVAVADELSFTAAARRLGIAQQSLSQQITVLERTLGARLLDRDSRGTRLTDLGRQFLPEAKAVLDRAEQAVTTLARAGRGEVGELTVAFLASTANYLLPPVVRAFRERYPDVRLTTEDTSVATLVEGLREGRYDAAFSRPPLVDGLAARTLAVEEVCAVLPEGHPLADRAELTLADLADAPWVLTERSSWPPWHRKYDEDFRRAGYEPDVVQRAGSVQNLLGLVAAGVGVSRLARSAHSLRRTGVVFVPLAGEQAATQVLWLPDADKPALRRLLEVVTELAARTDLTQSG</sequence>
<evidence type="ECO:0000313" key="6">
    <source>
        <dbReference type="EMBL" id="ROS41549.1"/>
    </source>
</evidence>
<evidence type="ECO:0000259" key="5">
    <source>
        <dbReference type="PROSITE" id="PS50931"/>
    </source>
</evidence>
<dbReference type="SUPFAM" id="SSF53850">
    <property type="entry name" value="Periplasmic binding protein-like II"/>
    <property type="match status" value="1"/>
</dbReference>
<dbReference type="InterPro" id="IPR036388">
    <property type="entry name" value="WH-like_DNA-bd_sf"/>
</dbReference>
<comment type="similarity">
    <text evidence="1">Belongs to the LysR transcriptional regulatory family.</text>
</comment>
<keyword evidence="2" id="KW-0805">Transcription regulation</keyword>
<dbReference type="PANTHER" id="PTHR30346">
    <property type="entry name" value="TRANSCRIPTIONAL DUAL REGULATOR HCAR-RELATED"/>
    <property type="match status" value="1"/>
</dbReference>
<dbReference type="GO" id="GO:0003700">
    <property type="term" value="F:DNA-binding transcription factor activity"/>
    <property type="evidence" value="ECO:0007669"/>
    <property type="project" value="InterPro"/>
</dbReference>
<dbReference type="PRINTS" id="PR00039">
    <property type="entry name" value="HTHLYSR"/>
</dbReference>
<evidence type="ECO:0000256" key="3">
    <source>
        <dbReference type="ARBA" id="ARBA00023125"/>
    </source>
</evidence>
<keyword evidence="7" id="KW-1185">Reference proteome</keyword>
<organism evidence="6 7">
    <name type="scientific">Amycolatopsis thermoflava</name>
    <dbReference type="NCBI Taxonomy" id="84480"/>
    <lineage>
        <taxon>Bacteria</taxon>
        <taxon>Bacillati</taxon>
        <taxon>Actinomycetota</taxon>
        <taxon>Actinomycetes</taxon>
        <taxon>Pseudonocardiales</taxon>
        <taxon>Pseudonocardiaceae</taxon>
        <taxon>Amycolatopsis</taxon>
        <taxon>Amycolatopsis methanolica group</taxon>
    </lineage>
</organism>
<gene>
    <name evidence="6" type="ORF">EDD35_3914</name>
</gene>
<dbReference type="Gene3D" id="1.10.10.10">
    <property type="entry name" value="Winged helix-like DNA-binding domain superfamily/Winged helix DNA-binding domain"/>
    <property type="match status" value="1"/>
</dbReference>
<dbReference type="InterPro" id="IPR000847">
    <property type="entry name" value="LysR_HTH_N"/>
</dbReference>
<dbReference type="GeneID" id="301845258"/>
<dbReference type="GO" id="GO:0003677">
    <property type="term" value="F:DNA binding"/>
    <property type="evidence" value="ECO:0007669"/>
    <property type="project" value="UniProtKB-KW"/>
</dbReference>
<reference evidence="6 7" key="1">
    <citation type="submission" date="2018-11" db="EMBL/GenBank/DDBJ databases">
        <title>Sequencing the genomes of 1000 actinobacteria strains.</title>
        <authorList>
            <person name="Klenk H.-P."/>
        </authorList>
    </citation>
    <scope>NUCLEOTIDE SEQUENCE [LARGE SCALE GENOMIC DNA]</scope>
    <source>
        <strain evidence="6 7">DSM 44348</strain>
    </source>
</reference>
<evidence type="ECO:0000256" key="1">
    <source>
        <dbReference type="ARBA" id="ARBA00009437"/>
    </source>
</evidence>
<evidence type="ECO:0000313" key="7">
    <source>
        <dbReference type="Proteomes" id="UP000274843"/>
    </source>
</evidence>
<dbReference type="Pfam" id="PF00126">
    <property type="entry name" value="HTH_1"/>
    <property type="match status" value="1"/>
</dbReference>
<dbReference type="Gene3D" id="3.40.190.10">
    <property type="entry name" value="Periplasmic binding protein-like II"/>
    <property type="match status" value="2"/>
</dbReference>
<dbReference type="EMBL" id="RKHY01000001">
    <property type="protein sequence ID" value="ROS41549.1"/>
    <property type="molecule type" value="Genomic_DNA"/>
</dbReference>
<keyword evidence="4" id="KW-0804">Transcription</keyword>
<dbReference type="GO" id="GO:0032993">
    <property type="term" value="C:protein-DNA complex"/>
    <property type="evidence" value="ECO:0007669"/>
    <property type="project" value="TreeGrafter"/>
</dbReference>
<evidence type="ECO:0000256" key="4">
    <source>
        <dbReference type="ARBA" id="ARBA00023163"/>
    </source>
</evidence>
<dbReference type="PROSITE" id="PS50931">
    <property type="entry name" value="HTH_LYSR"/>
    <property type="match status" value="1"/>
</dbReference>
<dbReference type="InterPro" id="IPR036390">
    <property type="entry name" value="WH_DNA-bd_sf"/>
</dbReference>
<keyword evidence="3" id="KW-0238">DNA-binding</keyword>
<dbReference type="CDD" id="cd08414">
    <property type="entry name" value="PBP2_LTTR_aromatics_like"/>
    <property type="match status" value="1"/>
</dbReference>
<dbReference type="InterPro" id="IPR005119">
    <property type="entry name" value="LysR_subst-bd"/>
</dbReference>
<feature type="domain" description="HTH lysR-type" evidence="5">
    <location>
        <begin position="4"/>
        <end position="61"/>
    </location>
</feature>
<comment type="caution">
    <text evidence="6">The sequence shown here is derived from an EMBL/GenBank/DDBJ whole genome shotgun (WGS) entry which is preliminary data.</text>
</comment>
<dbReference type="SUPFAM" id="SSF46785">
    <property type="entry name" value="Winged helix' DNA-binding domain"/>
    <property type="match status" value="1"/>
</dbReference>
<dbReference type="PANTHER" id="PTHR30346:SF0">
    <property type="entry name" value="HCA OPERON TRANSCRIPTIONAL ACTIVATOR HCAR"/>
    <property type="match status" value="1"/>
</dbReference>
<name>A0A3N2GZK2_9PSEU</name>
<dbReference type="Pfam" id="PF03466">
    <property type="entry name" value="LysR_substrate"/>
    <property type="match status" value="1"/>
</dbReference>
<dbReference type="RefSeq" id="WP_123684606.1">
    <property type="nucleotide sequence ID" value="NZ_RKHY01000001.1"/>
</dbReference>
<accession>A0A3N2GZK2</accession>